<gene>
    <name evidence="2" type="ORF">EVAR_24231_1</name>
</gene>
<proteinExistence type="predicted"/>
<dbReference type="AlphaFoldDB" id="A0A4C1W7G1"/>
<dbReference type="EMBL" id="BGZK01000475">
    <property type="protein sequence ID" value="GBP46037.1"/>
    <property type="molecule type" value="Genomic_DNA"/>
</dbReference>
<dbReference type="OrthoDB" id="425681at2759"/>
<name>A0A4C1W7G1_EUMVA</name>
<protein>
    <submittedName>
        <fullName evidence="2">Uncharacterized protein</fullName>
    </submittedName>
</protein>
<comment type="caution">
    <text evidence="2">The sequence shown here is derived from an EMBL/GenBank/DDBJ whole genome shotgun (WGS) entry which is preliminary data.</text>
</comment>
<organism evidence="2 3">
    <name type="scientific">Eumeta variegata</name>
    <name type="common">Bagworm moth</name>
    <name type="synonym">Eumeta japonica</name>
    <dbReference type="NCBI Taxonomy" id="151549"/>
    <lineage>
        <taxon>Eukaryota</taxon>
        <taxon>Metazoa</taxon>
        <taxon>Ecdysozoa</taxon>
        <taxon>Arthropoda</taxon>
        <taxon>Hexapoda</taxon>
        <taxon>Insecta</taxon>
        <taxon>Pterygota</taxon>
        <taxon>Neoptera</taxon>
        <taxon>Endopterygota</taxon>
        <taxon>Lepidoptera</taxon>
        <taxon>Glossata</taxon>
        <taxon>Ditrysia</taxon>
        <taxon>Tineoidea</taxon>
        <taxon>Psychidae</taxon>
        <taxon>Oiketicinae</taxon>
        <taxon>Eumeta</taxon>
    </lineage>
</organism>
<evidence type="ECO:0000313" key="3">
    <source>
        <dbReference type="Proteomes" id="UP000299102"/>
    </source>
</evidence>
<accession>A0A4C1W7G1</accession>
<evidence type="ECO:0000313" key="2">
    <source>
        <dbReference type="EMBL" id="GBP46037.1"/>
    </source>
</evidence>
<dbReference type="Proteomes" id="UP000299102">
    <property type="component" value="Unassembled WGS sequence"/>
</dbReference>
<sequence length="114" mass="13038">MSEYYISAEGDRVEQLKQLVYYGSLFKNDGTNDRDIEKRVNAAIRIIAIHRRARAASLSRSRAAISKIDLRKDFLLDIVHHFQKKRMSPSGGRAETSKRDQPSARRQPPAARRG</sequence>
<feature type="region of interest" description="Disordered" evidence="1">
    <location>
        <begin position="83"/>
        <end position="114"/>
    </location>
</feature>
<reference evidence="2 3" key="1">
    <citation type="journal article" date="2019" name="Commun. Biol.">
        <title>The bagworm genome reveals a unique fibroin gene that provides high tensile strength.</title>
        <authorList>
            <person name="Kono N."/>
            <person name="Nakamura H."/>
            <person name="Ohtoshi R."/>
            <person name="Tomita M."/>
            <person name="Numata K."/>
            <person name="Arakawa K."/>
        </authorList>
    </citation>
    <scope>NUCLEOTIDE SEQUENCE [LARGE SCALE GENOMIC DNA]</scope>
</reference>
<feature type="compositionally biased region" description="Low complexity" evidence="1">
    <location>
        <begin position="104"/>
        <end position="114"/>
    </location>
</feature>
<keyword evidence="3" id="KW-1185">Reference proteome</keyword>
<evidence type="ECO:0000256" key="1">
    <source>
        <dbReference type="SAM" id="MobiDB-lite"/>
    </source>
</evidence>